<feature type="domain" description="SDH C-terminal" evidence="11">
    <location>
        <begin position="239"/>
        <end position="269"/>
    </location>
</feature>
<dbReference type="Gene3D" id="3.40.50.720">
    <property type="entry name" value="NAD(P)-binding Rossmann-like Domain"/>
    <property type="match status" value="1"/>
</dbReference>
<evidence type="ECO:0000313" key="13">
    <source>
        <dbReference type="Proteomes" id="UP000464524"/>
    </source>
</evidence>
<feature type="binding site" evidence="8">
    <location>
        <position position="239"/>
    </location>
    <ligand>
        <name>NADP(+)</name>
        <dbReference type="ChEBI" id="CHEBI:58349"/>
    </ligand>
</feature>
<dbReference type="RefSeq" id="WP_160180366.1">
    <property type="nucleotide sequence ID" value="NZ_CP047656.1"/>
</dbReference>
<dbReference type="Pfam" id="PF01488">
    <property type="entry name" value="Shikimate_DH"/>
    <property type="match status" value="1"/>
</dbReference>
<dbReference type="AlphaFoldDB" id="A0A857JJV2"/>
<feature type="domain" description="Quinate/shikimate 5-dehydrogenase/glutamyl-tRNA reductase" evidence="9">
    <location>
        <begin position="113"/>
        <end position="192"/>
    </location>
</feature>
<dbReference type="InterPro" id="IPR036291">
    <property type="entry name" value="NAD(P)-bd_dom_sf"/>
</dbReference>
<dbReference type="HAMAP" id="MF_00222">
    <property type="entry name" value="Shikimate_DH_AroE"/>
    <property type="match status" value="1"/>
</dbReference>
<dbReference type="PANTHER" id="PTHR21089">
    <property type="entry name" value="SHIKIMATE DEHYDROGENASE"/>
    <property type="match status" value="1"/>
</dbReference>
<evidence type="ECO:0000313" key="12">
    <source>
        <dbReference type="EMBL" id="QHJ12335.1"/>
    </source>
</evidence>
<dbReference type="InterPro" id="IPR006151">
    <property type="entry name" value="Shikm_DH/Glu-tRNA_Rdtase"/>
</dbReference>
<dbReference type="Proteomes" id="UP000464524">
    <property type="component" value="Chromosome"/>
</dbReference>
<dbReference type="EC" id="1.1.1.25" evidence="2 8"/>
<feature type="binding site" evidence="8">
    <location>
        <position position="214"/>
    </location>
    <ligand>
        <name>NADP(+)</name>
        <dbReference type="ChEBI" id="CHEBI:58349"/>
    </ligand>
</feature>
<dbReference type="OrthoDB" id="9776868at2"/>
<feature type="binding site" evidence="8">
    <location>
        <position position="61"/>
    </location>
    <ligand>
        <name>shikimate</name>
        <dbReference type="ChEBI" id="CHEBI:36208"/>
    </ligand>
</feature>
<gene>
    <name evidence="8" type="primary">aroE</name>
    <name evidence="12" type="ORF">FX988_02592</name>
</gene>
<comment type="caution">
    <text evidence="8">Lacks conserved residue(s) required for the propagation of feature annotation.</text>
</comment>
<evidence type="ECO:0000256" key="2">
    <source>
        <dbReference type="ARBA" id="ARBA00012962"/>
    </source>
</evidence>
<dbReference type="GO" id="GO:0009423">
    <property type="term" value="P:chorismate biosynthetic process"/>
    <property type="evidence" value="ECO:0007669"/>
    <property type="project" value="UniProtKB-UniRule"/>
</dbReference>
<dbReference type="GO" id="GO:0019632">
    <property type="term" value="P:shikimate metabolic process"/>
    <property type="evidence" value="ECO:0007669"/>
    <property type="project" value="InterPro"/>
</dbReference>
<feature type="active site" description="Proton acceptor" evidence="8">
    <location>
        <position position="65"/>
    </location>
</feature>
<feature type="binding site" evidence="8">
    <location>
        <position position="216"/>
    </location>
    <ligand>
        <name>shikimate</name>
        <dbReference type="ChEBI" id="CHEBI:36208"/>
    </ligand>
</feature>
<dbReference type="InterPro" id="IPR046346">
    <property type="entry name" value="Aminoacid_DH-like_N_sf"/>
</dbReference>
<dbReference type="InterPro" id="IPR013708">
    <property type="entry name" value="Shikimate_DH-bd_N"/>
</dbReference>
<dbReference type="CDD" id="cd01065">
    <property type="entry name" value="NAD_bind_Shikimate_DH"/>
    <property type="match status" value="1"/>
</dbReference>
<dbReference type="Gene3D" id="3.40.50.10860">
    <property type="entry name" value="Leucine Dehydrogenase, chain A, domain 1"/>
    <property type="match status" value="1"/>
</dbReference>
<evidence type="ECO:0000259" key="11">
    <source>
        <dbReference type="Pfam" id="PF18317"/>
    </source>
</evidence>
<evidence type="ECO:0000259" key="10">
    <source>
        <dbReference type="Pfam" id="PF08501"/>
    </source>
</evidence>
<evidence type="ECO:0000256" key="7">
    <source>
        <dbReference type="ARBA" id="ARBA00049442"/>
    </source>
</evidence>
<dbReference type="InterPro" id="IPR022893">
    <property type="entry name" value="Shikimate_DH_fam"/>
</dbReference>
<dbReference type="NCBIfam" id="NF001310">
    <property type="entry name" value="PRK00258.1-2"/>
    <property type="match status" value="1"/>
</dbReference>
<keyword evidence="4 8" id="KW-0521">NADP</keyword>
<keyword evidence="6 8" id="KW-0057">Aromatic amino acid biosynthesis</keyword>
<dbReference type="PANTHER" id="PTHR21089:SF1">
    <property type="entry name" value="BIFUNCTIONAL 3-DEHYDROQUINATE DEHYDRATASE_SHIKIMATE DEHYDROGENASE, CHLOROPLASTIC"/>
    <property type="match status" value="1"/>
</dbReference>
<dbReference type="NCBIfam" id="TIGR00507">
    <property type="entry name" value="aroE"/>
    <property type="match status" value="1"/>
</dbReference>
<evidence type="ECO:0000256" key="6">
    <source>
        <dbReference type="ARBA" id="ARBA00023141"/>
    </source>
</evidence>
<dbReference type="Pfam" id="PF08501">
    <property type="entry name" value="Shikimate_dh_N"/>
    <property type="match status" value="1"/>
</dbReference>
<feature type="binding site" evidence="8">
    <location>
        <position position="86"/>
    </location>
    <ligand>
        <name>shikimate</name>
        <dbReference type="ChEBI" id="CHEBI:36208"/>
    </ligand>
</feature>
<dbReference type="GO" id="GO:0004764">
    <property type="term" value="F:shikimate 3-dehydrogenase (NADP+) activity"/>
    <property type="evidence" value="ECO:0007669"/>
    <property type="project" value="UniProtKB-UniRule"/>
</dbReference>
<dbReference type="SUPFAM" id="SSF53223">
    <property type="entry name" value="Aminoacid dehydrogenase-like, N-terminal domain"/>
    <property type="match status" value="1"/>
</dbReference>
<evidence type="ECO:0000256" key="3">
    <source>
        <dbReference type="ARBA" id="ARBA00022605"/>
    </source>
</evidence>
<feature type="binding site" evidence="8">
    <location>
        <position position="102"/>
    </location>
    <ligand>
        <name>shikimate</name>
        <dbReference type="ChEBI" id="CHEBI:36208"/>
    </ligand>
</feature>
<protein>
    <recommendedName>
        <fullName evidence="2 8">Shikimate dehydrogenase (NADP(+))</fullName>
        <shortName evidence="8">SDH</shortName>
        <ecNumber evidence="2 8">1.1.1.25</ecNumber>
    </recommendedName>
</protein>
<dbReference type="KEGG" id="pmes:FX988_02592"/>
<evidence type="ECO:0000256" key="8">
    <source>
        <dbReference type="HAMAP-Rule" id="MF_00222"/>
    </source>
</evidence>
<evidence type="ECO:0000256" key="1">
    <source>
        <dbReference type="ARBA" id="ARBA00004871"/>
    </source>
</evidence>
<dbReference type="GO" id="GO:0005829">
    <property type="term" value="C:cytosol"/>
    <property type="evidence" value="ECO:0007669"/>
    <property type="project" value="TreeGrafter"/>
</dbReference>
<sequence length="272" mass="29821">MDRYAVFGNPIEHSKSPLIHSMFAKQTEQNIEYGRQQPDINGFNDAIAGFFTQGYTGANVTSPFKLDAFRFADELTPRAKAAEAVNTLYKREDGSVLGDNTDGAGLVQDLQRLRGELDGKNLLLIGAGGATRGVILPLLRAQVHNIHIANRTASKAQQLAIMFEKEGAITASGFNDLPETYYDLIVNCTSSSLDGGLPEITSSIFTHASFAYDMTYKARATSFMVWAEKSNVNIKTADGLGMLVGQAAESFYVWRNIRPEIEPVIEAVREML</sequence>
<name>A0A857JJV2_9ALTE</name>
<comment type="function">
    <text evidence="8">Involved in the biosynthesis of the chorismate, which leads to the biosynthesis of aromatic amino acids. Catalyzes the reversible NADPH linked reduction of 3-dehydroshikimate (DHSA) to yield shikimate (SA).</text>
</comment>
<dbReference type="GO" id="GO:0009073">
    <property type="term" value="P:aromatic amino acid family biosynthetic process"/>
    <property type="evidence" value="ECO:0007669"/>
    <property type="project" value="UniProtKB-KW"/>
</dbReference>
<feature type="binding site" evidence="8">
    <location>
        <begin position="14"/>
        <end position="16"/>
    </location>
    <ligand>
        <name>shikimate</name>
        <dbReference type="ChEBI" id="CHEBI:36208"/>
    </ligand>
</feature>
<evidence type="ECO:0000259" key="9">
    <source>
        <dbReference type="Pfam" id="PF01488"/>
    </source>
</evidence>
<feature type="binding site" evidence="8">
    <location>
        <begin position="126"/>
        <end position="130"/>
    </location>
    <ligand>
        <name>NADP(+)</name>
        <dbReference type="ChEBI" id="CHEBI:58349"/>
    </ligand>
</feature>
<reference evidence="12 13" key="1">
    <citation type="submission" date="2019-12" db="EMBL/GenBank/DDBJ databases">
        <title>Genome sequencing and assembly of endphytes of Porphyra tenera.</title>
        <authorList>
            <person name="Park J.M."/>
            <person name="Shin R."/>
            <person name="Jo S.H."/>
        </authorList>
    </citation>
    <scope>NUCLEOTIDE SEQUENCE [LARGE SCALE GENOMIC DNA]</scope>
    <source>
        <strain evidence="12 13">GPM4</strain>
    </source>
</reference>
<dbReference type="UniPathway" id="UPA00053">
    <property type="reaction ID" value="UER00087"/>
</dbReference>
<dbReference type="GO" id="GO:0050661">
    <property type="term" value="F:NADP binding"/>
    <property type="evidence" value="ECO:0007669"/>
    <property type="project" value="InterPro"/>
</dbReference>
<organism evidence="12 13">
    <name type="scientific">Paraglaciecola mesophila</name>
    <dbReference type="NCBI Taxonomy" id="197222"/>
    <lineage>
        <taxon>Bacteria</taxon>
        <taxon>Pseudomonadati</taxon>
        <taxon>Pseudomonadota</taxon>
        <taxon>Gammaproteobacteria</taxon>
        <taxon>Alteromonadales</taxon>
        <taxon>Alteromonadaceae</taxon>
        <taxon>Paraglaciecola</taxon>
    </lineage>
</organism>
<dbReference type="SUPFAM" id="SSF51735">
    <property type="entry name" value="NAD(P)-binding Rossmann-fold domains"/>
    <property type="match status" value="1"/>
</dbReference>
<evidence type="ECO:0000256" key="4">
    <source>
        <dbReference type="ARBA" id="ARBA00022857"/>
    </source>
</evidence>
<dbReference type="GO" id="GO:0008652">
    <property type="term" value="P:amino acid biosynthetic process"/>
    <property type="evidence" value="ECO:0007669"/>
    <property type="project" value="UniProtKB-KW"/>
</dbReference>
<feature type="binding site" evidence="8">
    <location>
        <begin position="150"/>
        <end position="155"/>
    </location>
    <ligand>
        <name>NADP(+)</name>
        <dbReference type="ChEBI" id="CHEBI:58349"/>
    </ligand>
</feature>
<evidence type="ECO:0000256" key="5">
    <source>
        <dbReference type="ARBA" id="ARBA00023002"/>
    </source>
</evidence>
<comment type="similarity">
    <text evidence="8">Belongs to the shikimate dehydrogenase family.</text>
</comment>
<keyword evidence="5 8" id="KW-0560">Oxidoreductase</keyword>
<comment type="subunit">
    <text evidence="8">Homodimer.</text>
</comment>
<dbReference type="InterPro" id="IPR041121">
    <property type="entry name" value="SDH_C"/>
</dbReference>
<comment type="catalytic activity">
    <reaction evidence="7 8">
        <text>shikimate + NADP(+) = 3-dehydroshikimate + NADPH + H(+)</text>
        <dbReference type="Rhea" id="RHEA:17737"/>
        <dbReference type="ChEBI" id="CHEBI:15378"/>
        <dbReference type="ChEBI" id="CHEBI:16630"/>
        <dbReference type="ChEBI" id="CHEBI:36208"/>
        <dbReference type="ChEBI" id="CHEBI:57783"/>
        <dbReference type="ChEBI" id="CHEBI:58349"/>
        <dbReference type="EC" id="1.1.1.25"/>
    </reaction>
</comment>
<dbReference type="Pfam" id="PF18317">
    <property type="entry name" value="SDH_C"/>
    <property type="match status" value="1"/>
</dbReference>
<keyword evidence="3 8" id="KW-0028">Amino-acid biosynthesis</keyword>
<dbReference type="InterPro" id="IPR011342">
    <property type="entry name" value="Shikimate_DH"/>
</dbReference>
<accession>A0A857JJV2</accession>
<comment type="pathway">
    <text evidence="1 8">Metabolic intermediate biosynthesis; chorismate biosynthesis; chorismate from D-erythrose 4-phosphate and phosphoenolpyruvate: step 4/7.</text>
</comment>
<feature type="binding site" evidence="8">
    <location>
        <position position="246"/>
    </location>
    <ligand>
        <name>shikimate</name>
        <dbReference type="ChEBI" id="CHEBI:36208"/>
    </ligand>
</feature>
<dbReference type="EMBL" id="CP047656">
    <property type="protein sequence ID" value="QHJ12335.1"/>
    <property type="molecule type" value="Genomic_DNA"/>
</dbReference>
<keyword evidence="13" id="KW-1185">Reference proteome</keyword>
<proteinExistence type="inferred from homology"/>
<dbReference type="FunFam" id="3.40.50.10860:FF:000006">
    <property type="entry name" value="Shikimate dehydrogenase (NADP(+))"/>
    <property type="match status" value="1"/>
</dbReference>
<feature type="domain" description="Shikimate dehydrogenase substrate binding N-terminal" evidence="10">
    <location>
        <begin position="6"/>
        <end position="88"/>
    </location>
</feature>